<name>A0A2Z2KE25_9BACL</name>
<dbReference type="PANTHER" id="PTHR43394:SF1">
    <property type="entry name" value="ATP-BINDING CASSETTE SUB-FAMILY B MEMBER 10, MITOCHONDRIAL"/>
    <property type="match status" value="1"/>
</dbReference>
<dbReference type="KEGG" id="pdh:B9T62_11255"/>
<dbReference type="InterPro" id="IPR027417">
    <property type="entry name" value="P-loop_NTPase"/>
</dbReference>
<dbReference type="OrthoDB" id="9802264at2"/>
<dbReference type="SUPFAM" id="SSF52540">
    <property type="entry name" value="P-loop containing nucleoside triphosphate hydrolases"/>
    <property type="match status" value="1"/>
</dbReference>
<dbReference type="GO" id="GO:0016887">
    <property type="term" value="F:ATP hydrolysis activity"/>
    <property type="evidence" value="ECO:0007669"/>
    <property type="project" value="InterPro"/>
</dbReference>
<gene>
    <name evidence="2" type="ORF">B9T62_11255</name>
</gene>
<reference evidence="2 3" key="1">
    <citation type="submission" date="2017-06" db="EMBL/GenBank/DDBJ databases">
        <title>Complete genome sequence of Paenibacillus donghaensis KCTC 13049T isolated from East Sea sediment, South Korea.</title>
        <authorList>
            <person name="Jung B.K."/>
            <person name="Hong S.-J."/>
            <person name="Shin J.-H."/>
        </authorList>
    </citation>
    <scope>NUCLEOTIDE SEQUENCE [LARGE SCALE GENOMIC DNA]</scope>
    <source>
        <strain evidence="2 3">KCTC 13049</strain>
    </source>
</reference>
<dbReference type="EMBL" id="CP021780">
    <property type="protein sequence ID" value="ASA21313.1"/>
    <property type="molecule type" value="Genomic_DNA"/>
</dbReference>
<dbReference type="Gene3D" id="3.40.50.300">
    <property type="entry name" value="P-loop containing nucleotide triphosphate hydrolases"/>
    <property type="match status" value="1"/>
</dbReference>
<feature type="domain" description="ABC transporter" evidence="1">
    <location>
        <begin position="23"/>
        <end position="66"/>
    </location>
</feature>
<evidence type="ECO:0000313" key="2">
    <source>
        <dbReference type="EMBL" id="ASA21313.1"/>
    </source>
</evidence>
<dbReference type="InterPro" id="IPR003439">
    <property type="entry name" value="ABC_transporter-like_ATP-bd"/>
</dbReference>
<dbReference type="Pfam" id="PF00005">
    <property type="entry name" value="ABC_tran"/>
    <property type="match status" value="1"/>
</dbReference>
<dbReference type="GO" id="GO:0090374">
    <property type="term" value="P:oligopeptide export from mitochondrion"/>
    <property type="evidence" value="ECO:0007669"/>
    <property type="project" value="TreeGrafter"/>
</dbReference>
<dbReference type="Proteomes" id="UP000249890">
    <property type="component" value="Chromosome"/>
</dbReference>
<dbReference type="AlphaFoldDB" id="A0A2Z2KE25"/>
<organism evidence="2 3">
    <name type="scientific">Paenibacillus donghaensis</name>
    <dbReference type="NCBI Taxonomy" id="414771"/>
    <lineage>
        <taxon>Bacteria</taxon>
        <taxon>Bacillati</taxon>
        <taxon>Bacillota</taxon>
        <taxon>Bacilli</taxon>
        <taxon>Bacillales</taxon>
        <taxon>Paenibacillaceae</taxon>
        <taxon>Paenibacillus</taxon>
    </lineage>
</organism>
<accession>A0A2Z2KE25</accession>
<sequence>MNLVSSIITVTIVGCIYDLVHNLKDGWNTVIGENGIRLSGGEKQRLAIARAIFKDSPIMVFEEATSMLDNHTEHEITEQILSLFKGKTMIIIAHRLSTIRSADTISVLKEGQIIEKGSHQQLM</sequence>
<dbReference type="GO" id="GO:0015421">
    <property type="term" value="F:ABC-type oligopeptide transporter activity"/>
    <property type="evidence" value="ECO:0007669"/>
    <property type="project" value="TreeGrafter"/>
</dbReference>
<dbReference type="PANTHER" id="PTHR43394">
    <property type="entry name" value="ATP-DEPENDENT PERMEASE MDL1, MITOCHONDRIAL"/>
    <property type="match status" value="1"/>
</dbReference>
<keyword evidence="3" id="KW-1185">Reference proteome</keyword>
<dbReference type="GO" id="GO:0005524">
    <property type="term" value="F:ATP binding"/>
    <property type="evidence" value="ECO:0007669"/>
    <property type="project" value="InterPro"/>
</dbReference>
<protein>
    <recommendedName>
        <fullName evidence="1">ABC transporter domain-containing protein</fullName>
    </recommendedName>
</protein>
<evidence type="ECO:0000313" key="3">
    <source>
        <dbReference type="Proteomes" id="UP000249890"/>
    </source>
</evidence>
<dbReference type="InterPro" id="IPR039421">
    <property type="entry name" value="Type_1_exporter"/>
</dbReference>
<evidence type="ECO:0000259" key="1">
    <source>
        <dbReference type="Pfam" id="PF00005"/>
    </source>
</evidence>
<proteinExistence type="predicted"/>